<name>A0ABM6HYG9_9HYPH</name>
<sequence length="246" mass="26705">MSSKMHAVMNEPSRDSLLKRVVWSALTSRHAQFSQGGDLARRFDPAISPFAAAANNSPEALAALAELIQPGDDRAFILQADDIALPHELEAEITALGVLMVEVSPSAGPSRPTSIVQLDETDVPEMVELATLTKPGPFTARTPELGTFFGIRLDGRLAAMAGSRINLDGYTEVSGICTHPDFRGRGLASELSLHVTEVIRNRGDIPFLHAYADNHGAIALYRKLGFEIWREVNVAVVRRKAQIDPD</sequence>
<evidence type="ECO:0000256" key="1">
    <source>
        <dbReference type="ARBA" id="ARBA00022679"/>
    </source>
</evidence>
<reference evidence="4 5" key="1">
    <citation type="submission" date="2017-02" db="EMBL/GenBank/DDBJ databases">
        <authorList>
            <person name="Jeong S."/>
        </authorList>
    </citation>
    <scope>NUCLEOTIDE SEQUENCE [LARGE SCALE GENOMIC DNA]</scope>
    <source>
        <strain evidence="4 5">RMAR6-6</strain>
    </source>
</reference>
<proteinExistence type="predicted"/>
<dbReference type="PROSITE" id="PS51186">
    <property type="entry name" value="GNAT"/>
    <property type="match status" value="1"/>
</dbReference>
<dbReference type="Gene3D" id="3.40.630.30">
    <property type="match status" value="1"/>
</dbReference>
<organism evidence="4 5">
    <name type="scientific">Roseibium algicola</name>
    <dbReference type="NCBI Taxonomy" id="2857014"/>
    <lineage>
        <taxon>Bacteria</taxon>
        <taxon>Pseudomonadati</taxon>
        <taxon>Pseudomonadota</taxon>
        <taxon>Alphaproteobacteria</taxon>
        <taxon>Hyphomicrobiales</taxon>
        <taxon>Stappiaceae</taxon>
        <taxon>Roseibium</taxon>
    </lineage>
</organism>
<dbReference type="SUPFAM" id="SSF55729">
    <property type="entry name" value="Acyl-CoA N-acyltransferases (Nat)"/>
    <property type="match status" value="1"/>
</dbReference>
<dbReference type="InterPro" id="IPR050680">
    <property type="entry name" value="YpeA/RimI_acetyltransf"/>
</dbReference>
<keyword evidence="2" id="KW-0012">Acyltransferase</keyword>
<evidence type="ECO:0000313" key="4">
    <source>
        <dbReference type="EMBL" id="AQQ03114.1"/>
    </source>
</evidence>
<keyword evidence="5" id="KW-1185">Reference proteome</keyword>
<dbReference type="PANTHER" id="PTHR43420:SF3">
    <property type="entry name" value="N-ACETYLTRANSFERASE DOMAIN-CONTAINING PROTEIN"/>
    <property type="match status" value="1"/>
</dbReference>
<feature type="domain" description="N-acetyltransferase" evidence="3">
    <location>
        <begin position="113"/>
        <end position="243"/>
    </location>
</feature>
<dbReference type="InterPro" id="IPR016181">
    <property type="entry name" value="Acyl_CoA_acyltransferase"/>
</dbReference>
<evidence type="ECO:0000256" key="2">
    <source>
        <dbReference type="ARBA" id="ARBA00023315"/>
    </source>
</evidence>
<protein>
    <recommendedName>
        <fullName evidence="3">N-acetyltransferase domain-containing protein</fullName>
    </recommendedName>
</protein>
<evidence type="ECO:0000259" key="3">
    <source>
        <dbReference type="PROSITE" id="PS51186"/>
    </source>
</evidence>
<accession>A0ABM6HYG9</accession>
<dbReference type="Pfam" id="PF08445">
    <property type="entry name" value="FR47"/>
    <property type="match status" value="1"/>
</dbReference>
<dbReference type="Proteomes" id="UP000188174">
    <property type="component" value="Chromosome"/>
</dbReference>
<keyword evidence="1" id="KW-0808">Transferase</keyword>
<dbReference type="EMBL" id="CP019630">
    <property type="protein sequence ID" value="AQQ03114.1"/>
    <property type="molecule type" value="Genomic_DNA"/>
</dbReference>
<gene>
    <name evidence="4" type="ORF">B0E33_05455</name>
</gene>
<dbReference type="InterPro" id="IPR013653">
    <property type="entry name" value="GCN5-like_dom"/>
</dbReference>
<dbReference type="PANTHER" id="PTHR43420">
    <property type="entry name" value="ACETYLTRANSFERASE"/>
    <property type="match status" value="1"/>
</dbReference>
<dbReference type="InterPro" id="IPR000182">
    <property type="entry name" value="GNAT_dom"/>
</dbReference>
<evidence type="ECO:0000313" key="5">
    <source>
        <dbReference type="Proteomes" id="UP000188174"/>
    </source>
</evidence>
<dbReference type="CDD" id="cd04301">
    <property type="entry name" value="NAT_SF"/>
    <property type="match status" value="1"/>
</dbReference>